<proteinExistence type="predicted"/>
<keyword evidence="1" id="KW-0732">Signal</keyword>
<dbReference type="PROSITE" id="PS51257">
    <property type="entry name" value="PROKAR_LIPOPROTEIN"/>
    <property type="match status" value="1"/>
</dbReference>
<dbReference type="PANTHER" id="PTHR44103">
    <property type="entry name" value="PROPROTEIN CONVERTASE P"/>
    <property type="match status" value="1"/>
</dbReference>
<dbReference type="InterPro" id="IPR013517">
    <property type="entry name" value="FG-GAP"/>
</dbReference>
<evidence type="ECO:0000313" key="2">
    <source>
        <dbReference type="EMBL" id="RCR69683.1"/>
    </source>
</evidence>
<dbReference type="Proteomes" id="UP000253383">
    <property type="component" value="Unassembled WGS sequence"/>
</dbReference>
<dbReference type="Pfam" id="PF13517">
    <property type="entry name" value="FG-GAP_3"/>
    <property type="match status" value="2"/>
</dbReference>
<reference evidence="2 3" key="1">
    <citation type="submission" date="2018-07" db="EMBL/GenBank/DDBJ databases">
        <title>Genome analysis of Larkinella rosea.</title>
        <authorList>
            <person name="Zhou Z."/>
            <person name="Wang G."/>
        </authorList>
    </citation>
    <scope>NUCLEOTIDE SEQUENCE [LARGE SCALE GENOMIC DNA]</scope>
    <source>
        <strain evidence="3">zzj9</strain>
    </source>
</reference>
<dbReference type="Gene3D" id="2.130.10.130">
    <property type="entry name" value="Integrin alpha, N-terminal"/>
    <property type="match status" value="2"/>
</dbReference>
<accession>A0A368JSV5</accession>
<evidence type="ECO:0000256" key="1">
    <source>
        <dbReference type="ARBA" id="ARBA00022729"/>
    </source>
</evidence>
<keyword evidence="3" id="KW-1185">Reference proteome</keyword>
<name>A0A368JSV5_9BACT</name>
<protein>
    <submittedName>
        <fullName evidence="2">VCBS repeat-containing protein</fullName>
    </submittedName>
</protein>
<dbReference type="SUPFAM" id="SSF69318">
    <property type="entry name" value="Integrin alpha N-terminal domain"/>
    <property type="match status" value="1"/>
</dbReference>
<dbReference type="EMBL" id="QOWE01000007">
    <property type="protein sequence ID" value="RCR69683.1"/>
    <property type="molecule type" value="Genomic_DNA"/>
</dbReference>
<dbReference type="InterPro" id="IPR028994">
    <property type="entry name" value="Integrin_alpha_N"/>
</dbReference>
<sequence>MRRRLPFCIVFYLLFSCTAKKQNDQQALNDIPVSGLSGKELAMAHCSGCHAYVSPDLLSKTNWRDVLPAMGHRMGIYSGGVRPDSLFEPGLSGTLVRNARIYPEKPVLALEDWRKIEAYYLENAPDTILPPVRKSKIRMGLRHFKLREPSLAHRPALTTLVKILPDKRGIVFNDGKGSRNTLTFLTANLNEQFSLGLGATPIQFDEKGNDLYITTVGKGIFPNDAPDGALLRWVKNAPEPGYKLGNIALSGLRRPVCVAYGDLNKDGFEDVVACEFGNQTGQLAWYASNGRGGYDRRVLRNKPGAITAIIRDANHDGLPDIYVLMAQGDEGIFLYENQGSGTFKEKRLLTFLPLNGSQHMELVDFNKDGFDDIVYVSGDNADKTPILKKYHGISIYLNDGKSNFKQAYFYQLNGAYKAMVRDFDRDGDLDMAAISFFPDYGRYPEESFVYLENKGKLKFDDYSFPEAPKGRWVVMDAGDMDADGDIDLVLGSFVYFIPQGDTTGLGKKWLTSGPSIVVLENTIR</sequence>
<organism evidence="2 3">
    <name type="scientific">Larkinella punicea</name>
    <dbReference type="NCBI Taxonomy" id="2315727"/>
    <lineage>
        <taxon>Bacteria</taxon>
        <taxon>Pseudomonadati</taxon>
        <taxon>Bacteroidota</taxon>
        <taxon>Cytophagia</taxon>
        <taxon>Cytophagales</taxon>
        <taxon>Spirosomataceae</taxon>
        <taxon>Larkinella</taxon>
    </lineage>
</organism>
<evidence type="ECO:0000313" key="3">
    <source>
        <dbReference type="Proteomes" id="UP000253383"/>
    </source>
</evidence>
<dbReference type="AlphaFoldDB" id="A0A368JSV5"/>
<gene>
    <name evidence="2" type="ORF">DUE52_10060</name>
</gene>
<dbReference type="OrthoDB" id="1391917at2"/>
<dbReference type="RefSeq" id="WP_114405877.1">
    <property type="nucleotide sequence ID" value="NZ_QOWE01000007.1"/>
</dbReference>
<comment type="caution">
    <text evidence="2">The sequence shown here is derived from an EMBL/GenBank/DDBJ whole genome shotgun (WGS) entry which is preliminary data.</text>
</comment>
<dbReference type="PANTHER" id="PTHR44103:SF1">
    <property type="entry name" value="PROPROTEIN CONVERTASE P"/>
    <property type="match status" value="1"/>
</dbReference>